<evidence type="ECO:0000313" key="4">
    <source>
        <dbReference type="Proteomes" id="UP000019486"/>
    </source>
</evidence>
<dbReference type="EMBL" id="AVFL01000004">
    <property type="protein sequence ID" value="EWY41475.1"/>
    <property type="molecule type" value="Genomic_DNA"/>
</dbReference>
<evidence type="ECO:0000259" key="2">
    <source>
        <dbReference type="Pfam" id="PF07589"/>
    </source>
</evidence>
<accession>W9H5G4</accession>
<dbReference type="PATRIC" id="fig|1385369.3.peg.1387"/>
<evidence type="ECO:0000313" key="3">
    <source>
        <dbReference type="EMBL" id="EWY41475.1"/>
    </source>
</evidence>
<dbReference type="AlphaFoldDB" id="W9H5G4"/>
<feature type="signal peptide" evidence="1">
    <location>
        <begin position="1"/>
        <end position="24"/>
    </location>
</feature>
<keyword evidence="4" id="KW-1185">Reference proteome</keyword>
<gene>
    <name evidence="3" type="ORF">N825_27245</name>
</gene>
<proteinExistence type="predicted"/>
<comment type="caution">
    <text evidence="3">The sequence shown here is derived from an EMBL/GenBank/DDBJ whole genome shotgun (WGS) entry which is preliminary data.</text>
</comment>
<feature type="domain" description="Ice-binding protein C-terminal" evidence="2">
    <location>
        <begin position="231"/>
        <end position="252"/>
    </location>
</feature>
<organism evidence="3 4">
    <name type="scientific">Skermanella stibiiresistens SB22</name>
    <dbReference type="NCBI Taxonomy" id="1385369"/>
    <lineage>
        <taxon>Bacteria</taxon>
        <taxon>Pseudomonadati</taxon>
        <taxon>Pseudomonadota</taxon>
        <taxon>Alphaproteobacteria</taxon>
        <taxon>Rhodospirillales</taxon>
        <taxon>Azospirillaceae</taxon>
        <taxon>Skermanella</taxon>
    </lineage>
</organism>
<sequence>MIKKAMTAAAVGTVMTLGAGSAMAVETPVAGIYVSGPGDTTFEFTNITETFVGGVGDVLSGFGRVSQINSRFGNDICVSGACELTFTFDNYVVREFNTADDDNTVAFGGGLINFYVDETPDSDLSTISGFSDGDLWMTLTGRETTAVIGPNAGQTGTLFGTGNQFSDSELVNGTGIGELNVSGGAAASYFGLGTLVNLTSSFQPSIDGWALPVSGNANLTLVAAETPPTEVPEPATLALLGMGLLGLGAASRSRKHG</sequence>
<reference evidence="3 4" key="1">
    <citation type="submission" date="2013-08" db="EMBL/GenBank/DDBJ databases">
        <title>The genome sequence of Skermanella stibiiresistens.</title>
        <authorList>
            <person name="Zhu W."/>
            <person name="Wang G."/>
        </authorList>
    </citation>
    <scope>NUCLEOTIDE SEQUENCE [LARGE SCALE GENOMIC DNA]</scope>
    <source>
        <strain evidence="3 4">SB22</strain>
    </source>
</reference>
<feature type="chain" id="PRO_5004921612" description="Ice-binding protein C-terminal domain-containing protein" evidence="1">
    <location>
        <begin position="25"/>
        <end position="257"/>
    </location>
</feature>
<dbReference type="Proteomes" id="UP000019486">
    <property type="component" value="Unassembled WGS sequence"/>
</dbReference>
<dbReference type="STRING" id="1385369.N825_27245"/>
<evidence type="ECO:0000256" key="1">
    <source>
        <dbReference type="SAM" id="SignalP"/>
    </source>
</evidence>
<dbReference type="NCBIfam" id="TIGR02595">
    <property type="entry name" value="PEP_CTERM"/>
    <property type="match status" value="1"/>
</dbReference>
<protein>
    <recommendedName>
        <fullName evidence="2">Ice-binding protein C-terminal domain-containing protein</fullName>
    </recommendedName>
</protein>
<name>W9H5G4_9PROT</name>
<dbReference type="Pfam" id="PF07589">
    <property type="entry name" value="PEP-CTERM"/>
    <property type="match status" value="1"/>
</dbReference>
<keyword evidence="1" id="KW-0732">Signal</keyword>
<dbReference type="InterPro" id="IPR013424">
    <property type="entry name" value="Ice-binding_C"/>
</dbReference>